<dbReference type="CDD" id="cd09727">
    <property type="entry name" value="Cas6_I-E"/>
    <property type="match status" value="1"/>
</dbReference>
<protein>
    <submittedName>
        <fullName evidence="1">Type I-E CRISPR-associated protein Cas6/Cse3/CasE</fullName>
    </submittedName>
</protein>
<dbReference type="EMBL" id="JAAXPE010000023">
    <property type="protein sequence ID" value="NKY87915.1"/>
    <property type="molecule type" value="Genomic_DNA"/>
</dbReference>
<comment type="caution">
    <text evidence="1">The sequence shown here is derived from an EMBL/GenBank/DDBJ whole genome shotgun (WGS) entry which is preliminary data.</text>
</comment>
<dbReference type="SUPFAM" id="SSF117987">
    <property type="entry name" value="CRISPR-associated protein"/>
    <property type="match status" value="2"/>
</dbReference>
<proteinExistence type="predicted"/>
<reference evidence="1 2" key="1">
    <citation type="submission" date="2020-04" db="EMBL/GenBank/DDBJ databases">
        <title>MicrobeNet Type strains.</title>
        <authorList>
            <person name="Nicholson A.C."/>
        </authorList>
    </citation>
    <scope>NUCLEOTIDE SEQUENCE [LARGE SCALE GENOMIC DNA]</scope>
    <source>
        <strain evidence="1 2">DSM 44445</strain>
    </source>
</reference>
<keyword evidence="2" id="KW-1185">Reference proteome</keyword>
<dbReference type="InterPro" id="IPR010179">
    <property type="entry name" value="CRISPR-assoc_prot_Cse3"/>
</dbReference>
<accession>A0A7X6M090</accession>
<evidence type="ECO:0000313" key="2">
    <source>
        <dbReference type="Proteomes" id="UP000523447"/>
    </source>
</evidence>
<dbReference type="Pfam" id="PF08798">
    <property type="entry name" value="CRISPR_assoc"/>
    <property type="match status" value="1"/>
</dbReference>
<gene>
    <name evidence="1" type="primary">cas6e</name>
    <name evidence="1" type="ORF">HGA07_20085</name>
</gene>
<evidence type="ECO:0000313" key="1">
    <source>
        <dbReference type="EMBL" id="NKY87915.1"/>
    </source>
</evidence>
<dbReference type="Gene3D" id="3.30.70.1210">
    <property type="entry name" value="Crispr-associated protein, domain 2"/>
    <property type="match status" value="1"/>
</dbReference>
<dbReference type="SMART" id="SM01101">
    <property type="entry name" value="CRISPR_assoc"/>
    <property type="match status" value="1"/>
</dbReference>
<dbReference type="AlphaFoldDB" id="A0A7X6M090"/>
<organism evidence="1 2">
    <name type="scientific">Nocardia veterana</name>
    <dbReference type="NCBI Taxonomy" id="132249"/>
    <lineage>
        <taxon>Bacteria</taxon>
        <taxon>Bacillati</taxon>
        <taxon>Actinomycetota</taxon>
        <taxon>Actinomycetes</taxon>
        <taxon>Mycobacteriales</taxon>
        <taxon>Nocardiaceae</taxon>
        <taxon>Nocardia</taxon>
    </lineage>
</organism>
<dbReference type="Proteomes" id="UP000523447">
    <property type="component" value="Unassembled WGS sequence"/>
</dbReference>
<sequence length="237" mass="25802">MYLSRIPLNPARRDTAKLITSPHATHGAVMKSFPPEALEQHTGDGRVLWRMDRVGHAIHLYVVSPIEPDFTHVVEQAGWPTTTAWVTRKYGELLDILQPGQSWHFRLTANPVRGVPKPFPTSTAAQGATVGKGRGAPRGLNSAQQLDWFHRQASRYGFITCECGPNDDRQPDVAIVDRHTARFRRGNGTANNVTLSMATFEGTLIVTDATLLKSALINGIGRGKGYGCGLLTLAAVG</sequence>
<dbReference type="Gene3D" id="3.30.70.1200">
    <property type="entry name" value="Crispr-associated protein, domain 1"/>
    <property type="match status" value="1"/>
</dbReference>
<dbReference type="NCBIfam" id="TIGR01907">
    <property type="entry name" value="casE_Cse3"/>
    <property type="match status" value="1"/>
</dbReference>
<name>A0A7X6M090_9NOCA</name>